<evidence type="ECO:0008006" key="5">
    <source>
        <dbReference type="Google" id="ProtNLM"/>
    </source>
</evidence>
<gene>
    <name evidence="3" type="ORF">OV079_05570</name>
</gene>
<keyword evidence="4" id="KW-1185">Reference proteome</keyword>
<keyword evidence="2" id="KW-1133">Transmembrane helix</keyword>
<name>A0A9X3EQU7_9BACT</name>
<accession>A0A9X3EQU7</accession>
<evidence type="ECO:0000256" key="2">
    <source>
        <dbReference type="SAM" id="Phobius"/>
    </source>
</evidence>
<keyword evidence="2" id="KW-0812">Transmembrane</keyword>
<evidence type="ECO:0000313" key="4">
    <source>
        <dbReference type="Proteomes" id="UP001150924"/>
    </source>
</evidence>
<dbReference type="Proteomes" id="UP001150924">
    <property type="component" value="Unassembled WGS sequence"/>
</dbReference>
<evidence type="ECO:0000313" key="3">
    <source>
        <dbReference type="EMBL" id="MCY1005046.1"/>
    </source>
</evidence>
<protein>
    <recommendedName>
        <fullName evidence="5">Outer membrane lipoprotein BamD-like domain-containing protein</fullName>
    </recommendedName>
</protein>
<dbReference type="RefSeq" id="WP_267766664.1">
    <property type="nucleotide sequence ID" value="NZ_JAPNKE010000002.1"/>
</dbReference>
<proteinExistence type="predicted"/>
<comment type="caution">
    <text evidence="3">The sequence shown here is derived from an EMBL/GenBank/DDBJ whole genome shotgun (WGS) entry which is preliminary data.</text>
</comment>
<feature type="region of interest" description="Disordered" evidence="1">
    <location>
        <begin position="96"/>
        <end position="148"/>
    </location>
</feature>
<reference evidence="3" key="1">
    <citation type="submission" date="2022-11" db="EMBL/GenBank/DDBJ databases">
        <title>Minimal conservation of predation-associated metabolite biosynthetic gene clusters underscores biosynthetic potential of Myxococcota including descriptions for ten novel species: Archangium lansinium sp. nov., Myxococcus landrumus sp. nov., Nannocystis bai.</title>
        <authorList>
            <person name="Ahearne A."/>
            <person name="Stevens C."/>
            <person name="Phillips K."/>
        </authorList>
    </citation>
    <scope>NUCLEOTIDE SEQUENCE</scope>
    <source>
        <strain evidence="3">Na p29</strain>
    </source>
</reference>
<sequence>MEPLSSEARARLAAFRSAESPDRAIADRVLAALEQRVEEGGGDDLDDEAPSRSRLAPRVLAGFALAAGVLLALTWAVMKGGEAPQTHVAAPYQAHEGDATRTAESVQRPDPARASTPDPAPEVAPEAQPTDKPGPADTSKARRPAREDTVAAEVDLLRRAKLAAPAERLQLIEEHARRFPGGILAAERSLLEIEARCALGQRDAARELVASFPQRFPGSPLVDRAATLCNGSAAQPDPRGG</sequence>
<organism evidence="3 4">
    <name type="scientific">Nannocystis pusilla</name>
    <dbReference type="NCBI Taxonomy" id="889268"/>
    <lineage>
        <taxon>Bacteria</taxon>
        <taxon>Pseudomonadati</taxon>
        <taxon>Myxococcota</taxon>
        <taxon>Polyangia</taxon>
        <taxon>Nannocystales</taxon>
        <taxon>Nannocystaceae</taxon>
        <taxon>Nannocystis</taxon>
    </lineage>
</organism>
<evidence type="ECO:0000256" key="1">
    <source>
        <dbReference type="SAM" id="MobiDB-lite"/>
    </source>
</evidence>
<dbReference type="AlphaFoldDB" id="A0A9X3EQU7"/>
<keyword evidence="2" id="KW-0472">Membrane</keyword>
<feature type="transmembrane region" description="Helical" evidence="2">
    <location>
        <begin position="59"/>
        <end position="78"/>
    </location>
</feature>
<dbReference type="EMBL" id="JAPNKE010000002">
    <property type="protein sequence ID" value="MCY1005046.1"/>
    <property type="molecule type" value="Genomic_DNA"/>
</dbReference>